<dbReference type="InterPro" id="IPR007960">
    <property type="entry name" value="TAS2R"/>
</dbReference>
<evidence type="ECO:0000256" key="10">
    <source>
        <dbReference type="ARBA" id="ARBA00023224"/>
    </source>
</evidence>
<sequence length="325" mass="36884">MEFVVCVAVNIPCAALGLVINLFYIFCLIFPLGQTINIKQPLSTLLVLMIFCTSLFQVSLILHLSLGISVASWNFKHAAQVFMFYAVRVSIPTTLWLNICYCIQIVPSRMTFFTWLKRNIRIVVYLFVIFTKIYFLVYFILEYISVYGLTLDTFGVNSTAEYSEGIDGASRIQLNQFLDVLDAVTMALVFMALTAMLGVTSTTVCYLYQHIKKMTASGTSIHSQVLRNQVRVTITGVVQGLLYLLCSMGMFLDLYCTYHKYKCDWNVLWTIFCVYSLAATLNLGVGQSQFRQRIAQLWRKASSEYDSRLMASTGPGILLARQMNH</sequence>
<organism evidence="14 15">
    <name type="scientific">Silurus meridionalis</name>
    <name type="common">Southern catfish</name>
    <name type="synonym">Silurus soldatovi meridionalis</name>
    <dbReference type="NCBI Taxonomy" id="175797"/>
    <lineage>
        <taxon>Eukaryota</taxon>
        <taxon>Metazoa</taxon>
        <taxon>Chordata</taxon>
        <taxon>Craniata</taxon>
        <taxon>Vertebrata</taxon>
        <taxon>Euteleostomi</taxon>
        <taxon>Actinopterygii</taxon>
        <taxon>Neopterygii</taxon>
        <taxon>Teleostei</taxon>
        <taxon>Ostariophysi</taxon>
        <taxon>Siluriformes</taxon>
        <taxon>Siluridae</taxon>
        <taxon>Silurus</taxon>
    </lineage>
</organism>
<feature type="transmembrane region" description="Helical" evidence="13">
    <location>
        <begin position="230"/>
        <end position="255"/>
    </location>
</feature>
<evidence type="ECO:0000256" key="1">
    <source>
        <dbReference type="ARBA" id="ARBA00004141"/>
    </source>
</evidence>
<evidence type="ECO:0000256" key="4">
    <source>
        <dbReference type="ARBA" id="ARBA00022606"/>
    </source>
</evidence>
<feature type="transmembrane region" description="Helical" evidence="13">
    <location>
        <begin position="14"/>
        <end position="33"/>
    </location>
</feature>
<feature type="transmembrane region" description="Helical" evidence="13">
    <location>
        <begin position="267"/>
        <end position="285"/>
    </location>
</feature>
<evidence type="ECO:0000256" key="5">
    <source>
        <dbReference type="ARBA" id="ARBA00022692"/>
    </source>
</evidence>
<evidence type="ECO:0000256" key="13">
    <source>
        <dbReference type="SAM" id="Phobius"/>
    </source>
</evidence>
<keyword evidence="7 12" id="KW-0297">G-protein coupled receptor</keyword>
<name>A0A8T0ANH7_SILME</name>
<evidence type="ECO:0000256" key="6">
    <source>
        <dbReference type="ARBA" id="ARBA00022989"/>
    </source>
</evidence>
<dbReference type="GO" id="GO:0033038">
    <property type="term" value="F:bitter taste receptor activity"/>
    <property type="evidence" value="ECO:0007669"/>
    <property type="project" value="InterPro"/>
</dbReference>
<feature type="transmembrane region" description="Helical" evidence="13">
    <location>
        <begin position="183"/>
        <end position="209"/>
    </location>
</feature>
<evidence type="ECO:0000313" key="15">
    <source>
        <dbReference type="Proteomes" id="UP000606274"/>
    </source>
</evidence>
<evidence type="ECO:0000256" key="2">
    <source>
        <dbReference type="ARBA" id="ARBA00007376"/>
    </source>
</evidence>
<evidence type="ECO:0000313" key="14">
    <source>
        <dbReference type="EMBL" id="KAF7694376.1"/>
    </source>
</evidence>
<dbReference type="PANTHER" id="PTHR11394">
    <property type="entry name" value="TASTE RECEPTOR TYPE 2"/>
    <property type="match status" value="1"/>
</dbReference>
<feature type="transmembrane region" description="Helical" evidence="13">
    <location>
        <begin position="82"/>
        <end position="101"/>
    </location>
</feature>
<comment type="similarity">
    <text evidence="2 11">Belongs to the G-protein coupled receptor T2R family.</text>
</comment>
<keyword evidence="10 12" id="KW-0807">Transducer</keyword>
<keyword evidence="3 12" id="KW-0919">Taste</keyword>
<protein>
    <recommendedName>
        <fullName evidence="12">Taste receptor type 2</fullName>
    </recommendedName>
</protein>
<evidence type="ECO:0000256" key="8">
    <source>
        <dbReference type="ARBA" id="ARBA00023136"/>
    </source>
</evidence>
<keyword evidence="15" id="KW-1185">Reference proteome</keyword>
<comment type="subcellular location">
    <subcellularLocation>
        <location evidence="1 12">Membrane</location>
        <topology evidence="1 12">Multi-pass membrane protein</topology>
    </subcellularLocation>
</comment>
<keyword evidence="5 12" id="KW-0812">Transmembrane</keyword>
<keyword evidence="8 12" id="KW-0472">Membrane</keyword>
<dbReference type="AlphaFoldDB" id="A0A8T0ANH7"/>
<evidence type="ECO:0000256" key="11">
    <source>
        <dbReference type="RuleBase" id="RU004423"/>
    </source>
</evidence>
<keyword evidence="4 12" id="KW-0716">Sensory transduction</keyword>
<feature type="transmembrane region" description="Helical" evidence="13">
    <location>
        <begin position="122"/>
        <end position="141"/>
    </location>
</feature>
<gene>
    <name evidence="14" type="ORF">HF521_008129</name>
</gene>
<reference evidence="14" key="1">
    <citation type="submission" date="2020-08" db="EMBL/GenBank/DDBJ databases">
        <title>Chromosome-level assembly of Southern catfish (Silurus meridionalis) provides insights into visual adaptation to the nocturnal and benthic lifestyles.</title>
        <authorList>
            <person name="Zhang Y."/>
            <person name="Wang D."/>
            <person name="Peng Z."/>
        </authorList>
    </citation>
    <scope>NUCLEOTIDE SEQUENCE</scope>
    <source>
        <strain evidence="14">SWU-2019-XX</strain>
        <tissue evidence="14">Muscle</tissue>
    </source>
</reference>
<dbReference type="Pfam" id="PF05296">
    <property type="entry name" value="TAS2R"/>
    <property type="match status" value="1"/>
</dbReference>
<keyword evidence="6 13" id="KW-1133">Transmembrane helix</keyword>
<dbReference type="Proteomes" id="UP000606274">
    <property type="component" value="Unassembled WGS sequence"/>
</dbReference>
<evidence type="ECO:0000256" key="3">
    <source>
        <dbReference type="ARBA" id="ARBA00022480"/>
    </source>
</evidence>
<evidence type="ECO:0000256" key="12">
    <source>
        <dbReference type="RuleBase" id="RU004424"/>
    </source>
</evidence>
<accession>A0A8T0ANH7</accession>
<keyword evidence="9 12" id="KW-0675">Receptor</keyword>
<dbReference type="GO" id="GO:0004930">
    <property type="term" value="F:G protein-coupled receptor activity"/>
    <property type="evidence" value="ECO:0007669"/>
    <property type="project" value="UniProtKB-KW"/>
</dbReference>
<dbReference type="EMBL" id="JABFDY010000018">
    <property type="protein sequence ID" value="KAF7694376.1"/>
    <property type="molecule type" value="Genomic_DNA"/>
</dbReference>
<evidence type="ECO:0000256" key="9">
    <source>
        <dbReference type="ARBA" id="ARBA00023170"/>
    </source>
</evidence>
<comment type="caution">
    <text evidence="14">The sequence shown here is derived from an EMBL/GenBank/DDBJ whole genome shotgun (WGS) entry which is preliminary data.</text>
</comment>
<dbReference type="GO" id="GO:0016020">
    <property type="term" value="C:membrane"/>
    <property type="evidence" value="ECO:0007669"/>
    <property type="project" value="UniProtKB-SubCell"/>
</dbReference>
<proteinExistence type="inferred from homology"/>
<feature type="transmembrane region" description="Helical" evidence="13">
    <location>
        <begin position="45"/>
        <end position="70"/>
    </location>
</feature>
<evidence type="ECO:0000256" key="7">
    <source>
        <dbReference type="ARBA" id="ARBA00023040"/>
    </source>
</evidence>
<dbReference type="PANTHER" id="PTHR11394:SF47">
    <property type="entry name" value="TASTE RECEPTOR TYPE 2 MEMBER 40"/>
    <property type="match status" value="1"/>
</dbReference>